<reference evidence="3 4" key="1">
    <citation type="submission" date="2017-11" db="EMBL/GenBank/DDBJ databases">
        <title>Bacterial isolate from king chilli rhizosphere.</title>
        <authorList>
            <person name="Takhelmayum P."/>
            <person name="Sarangthem I."/>
        </authorList>
    </citation>
    <scope>NUCLEOTIDE SEQUENCE [LARGE SCALE GENOMIC DNA]</scope>
    <source>
        <strain evidence="4">t26</strain>
    </source>
</reference>
<sequence length="210" mass="23390">MKKLFILPLTLLLGLLLVACSQDKESDSGKKTVNADKTAEETSKDESLKVDKGLLNVEVTIPASFYEGQDIDKAITEAKEEGIKDAVKNDDGSVTYKMSKSVHKKMMKELKESVLKTVEELKTSDDFTSIKDVTYNKSFTEFTLTVNKGEFENSFDSMASMGLAIVGMYYQLFGGTDPEKFKVTVIFKDESNGEVINTVVYPDDLNNEEK</sequence>
<dbReference type="Proteomes" id="UP000232101">
    <property type="component" value="Unassembled WGS sequence"/>
</dbReference>
<evidence type="ECO:0000313" key="3">
    <source>
        <dbReference type="EMBL" id="PJO41953.1"/>
    </source>
</evidence>
<dbReference type="Pfam" id="PF18652">
    <property type="entry name" value="Adhesin_P1_N"/>
    <property type="match status" value="1"/>
</dbReference>
<gene>
    <name evidence="3" type="ORF">CWD94_20755</name>
</gene>
<dbReference type="RefSeq" id="WP_100544723.1">
    <property type="nucleotide sequence ID" value="NZ_CP158849.1"/>
</dbReference>
<protein>
    <recommendedName>
        <fullName evidence="2">Antigen I/II N-terminal domain-containing protein</fullName>
    </recommendedName>
</protein>
<evidence type="ECO:0000313" key="4">
    <source>
        <dbReference type="Proteomes" id="UP000232101"/>
    </source>
</evidence>
<dbReference type="PROSITE" id="PS51257">
    <property type="entry name" value="PROKAR_LIPOPROTEIN"/>
    <property type="match status" value="1"/>
</dbReference>
<comment type="caution">
    <text evidence="3">The sequence shown here is derived from an EMBL/GenBank/DDBJ whole genome shotgun (WGS) entry which is preliminary data.</text>
</comment>
<feature type="signal peptide" evidence="1">
    <location>
        <begin position="1"/>
        <end position="21"/>
    </location>
</feature>
<keyword evidence="1" id="KW-0732">Signal</keyword>
<dbReference type="EMBL" id="PHQY01000662">
    <property type="protein sequence ID" value="PJO41953.1"/>
    <property type="molecule type" value="Genomic_DNA"/>
</dbReference>
<evidence type="ECO:0000256" key="1">
    <source>
        <dbReference type="SAM" id="SignalP"/>
    </source>
</evidence>
<evidence type="ECO:0000259" key="2">
    <source>
        <dbReference type="Pfam" id="PF18652"/>
    </source>
</evidence>
<dbReference type="InterPro" id="IPR041324">
    <property type="entry name" value="AgI/II_N"/>
</dbReference>
<proteinExistence type="predicted"/>
<organism evidence="3 4">
    <name type="scientific">Lysinibacillus xylanilyticus</name>
    <dbReference type="NCBI Taxonomy" id="582475"/>
    <lineage>
        <taxon>Bacteria</taxon>
        <taxon>Bacillati</taxon>
        <taxon>Bacillota</taxon>
        <taxon>Bacilli</taxon>
        <taxon>Bacillales</taxon>
        <taxon>Bacillaceae</taxon>
        <taxon>Lysinibacillus</taxon>
    </lineage>
</organism>
<dbReference type="AlphaFoldDB" id="A0A2M9Q1K2"/>
<name>A0A2M9Q1K2_9BACI</name>
<feature type="chain" id="PRO_5014767408" description="Antigen I/II N-terminal domain-containing protein" evidence="1">
    <location>
        <begin position="22"/>
        <end position="210"/>
    </location>
</feature>
<feature type="domain" description="Antigen I/II N-terminal" evidence="2">
    <location>
        <begin position="56"/>
        <end position="139"/>
    </location>
</feature>
<accession>A0A2M9Q1K2</accession>